<evidence type="ECO:0000313" key="3">
    <source>
        <dbReference type="Proteomes" id="UP001431449"/>
    </source>
</evidence>
<sequence>MQTSAARLAFWLVGLPDYSRQYPNAAMGVACVLLSTLISLLCVAILLQTRPERDRGIAAWLSIYFSLPSRCSTPSTAASI</sequence>
<keyword evidence="1" id="KW-1133">Transmembrane helix</keyword>
<keyword evidence="1" id="KW-0472">Membrane</keyword>
<accession>A0ABT0GLB5</accession>
<reference evidence="2" key="1">
    <citation type="submission" date="2022-04" db="EMBL/GenBank/DDBJ databases">
        <title>Lysobacter sp. CAU 1642 isolated from sea sand.</title>
        <authorList>
            <person name="Kim W."/>
        </authorList>
    </citation>
    <scope>NUCLEOTIDE SEQUENCE</scope>
    <source>
        <strain evidence="2">CAU 1642</strain>
    </source>
</reference>
<protein>
    <submittedName>
        <fullName evidence="2">Uncharacterized protein</fullName>
    </submittedName>
</protein>
<dbReference type="EMBL" id="JALNMH010000016">
    <property type="protein sequence ID" value="MCK7595329.1"/>
    <property type="molecule type" value="Genomic_DNA"/>
</dbReference>
<feature type="transmembrane region" description="Helical" evidence="1">
    <location>
        <begin position="25"/>
        <end position="47"/>
    </location>
</feature>
<gene>
    <name evidence="2" type="ORF">M0G41_16845</name>
</gene>
<organism evidence="2 3">
    <name type="scientific">Pseudomarimonas salicorniae</name>
    <dbReference type="NCBI Taxonomy" id="2933270"/>
    <lineage>
        <taxon>Bacteria</taxon>
        <taxon>Pseudomonadati</taxon>
        <taxon>Pseudomonadota</taxon>
        <taxon>Gammaproteobacteria</taxon>
        <taxon>Lysobacterales</taxon>
        <taxon>Lysobacteraceae</taxon>
        <taxon>Pseudomarimonas</taxon>
    </lineage>
</organism>
<dbReference type="RefSeq" id="WP_248211195.1">
    <property type="nucleotide sequence ID" value="NZ_JALNMH010000016.1"/>
</dbReference>
<keyword evidence="3" id="KW-1185">Reference proteome</keyword>
<dbReference type="Proteomes" id="UP001431449">
    <property type="component" value="Unassembled WGS sequence"/>
</dbReference>
<evidence type="ECO:0000256" key="1">
    <source>
        <dbReference type="SAM" id="Phobius"/>
    </source>
</evidence>
<comment type="caution">
    <text evidence="2">The sequence shown here is derived from an EMBL/GenBank/DDBJ whole genome shotgun (WGS) entry which is preliminary data.</text>
</comment>
<keyword evidence="1" id="KW-0812">Transmembrane</keyword>
<name>A0ABT0GLB5_9GAMM</name>
<dbReference type="PROSITE" id="PS51257">
    <property type="entry name" value="PROKAR_LIPOPROTEIN"/>
    <property type="match status" value="1"/>
</dbReference>
<evidence type="ECO:0000313" key="2">
    <source>
        <dbReference type="EMBL" id="MCK7595329.1"/>
    </source>
</evidence>
<proteinExistence type="predicted"/>